<evidence type="ECO:0000256" key="3">
    <source>
        <dbReference type="ARBA" id="ARBA00022679"/>
    </source>
</evidence>
<dbReference type="NCBIfam" id="TIGR02578">
    <property type="entry name" value="cas_TM1811_Csm1"/>
    <property type="match status" value="1"/>
</dbReference>
<keyword evidence="7" id="KW-0378">Hydrolase</keyword>
<keyword evidence="4" id="KW-0540">Nuclease</keyword>
<keyword evidence="5" id="KW-0547">Nucleotide-binding</keyword>
<proteinExistence type="inferred from homology"/>
<evidence type="ECO:0000256" key="2">
    <source>
        <dbReference type="ARBA" id="ARBA00014333"/>
    </source>
</evidence>
<name>A0A975BV52_9BACT</name>
<evidence type="ECO:0000256" key="5">
    <source>
        <dbReference type="ARBA" id="ARBA00022741"/>
    </source>
</evidence>
<protein>
    <recommendedName>
        <fullName evidence="2">CRISPR system single-strand-specific deoxyribonuclease Cas10/Csm1 (subtype III-A)</fullName>
    </recommendedName>
    <alternativeName>
        <fullName evidence="11">Cyclic oligoadenylate synthase</fullName>
    </alternativeName>
</protein>
<dbReference type="InterPro" id="IPR013408">
    <property type="entry name" value="Cas10/Csm1"/>
</dbReference>
<dbReference type="GO" id="GO:0004519">
    <property type="term" value="F:endonuclease activity"/>
    <property type="evidence" value="ECO:0007669"/>
    <property type="project" value="UniProtKB-KW"/>
</dbReference>
<evidence type="ECO:0000313" key="14">
    <source>
        <dbReference type="Proteomes" id="UP000663722"/>
    </source>
</evidence>
<comment type="similarity">
    <text evidence="1">Belongs to the CRISPR-associated Cas10/Csm1 family.</text>
</comment>
<evidence type="ECO:0000256" key="8">
    <source>
        <dbReference type="ARBA" id="ARBA00022839"/>
    </source>
</evidence>
<dbReference type="Gene3D" id="3.30.70.270">
    <property type="match status" value="1"/>
</dbReference>
<dbReference type="GO" id="GO:0005524">
    <property type="term" value="F:ATP binding"/>
    <property type="evidence" value="ECO:0007669"/>
    <property type="project" value="UniProtKB-KW"/>
</dbReference>
<dbReference type="RefSeq" id="WP_207679598.1">
    <property type="nucleotide sequence ID" value="NZ_CP061800.1"/>
</dbReference>
<dbReference type="PROSITE" id="PS50887">
    <property type="entry name" value="GGDEF"/>
    <property type="match status" value="1"/>
</dbReference>
<accession>A0A975BV52</accession>
<evidence type="ECO:0000259" key="12">
    <source>
        <dbReference type="PROSITE" id="PS50887"/>
    </source>
</evidence>
<gene>
    <name evidence="13" type="primary">cas10-2</name>
    <name evidence="13" type="ORF">dnm_081460</name>
</gene>
<dbReference type="PANTHER" id="PTHR36528">
    <property type="entry name" value="CRISPR SYSTEM SINGLE-STRAND-SPECIFIC DEOXYRIBONUCLEASE CAS10/CSM1 (SUBTYPE III-A)"/>
    <property type="match status" value="1"/>
</dbReference>
<reference evidence="13" key="1">
    <citation type="journal article" date="2021" name="Microb. Physiol.">
        <title>Proteogenomic Insights into the Physiology of Marine, Sulfate-Reducing, Filamentous Desulfonema limicola and Desulfonema magnum.</title>
        <authorList>
            <person name="Schnaars V."/>
            <person name="Wohlbrand L."/>
            <person name="Scheve S."/>
            <person name="Hinrichs C."/>
            <person name="Reinhardt R."/>
            <person name="Rabus R."/>
        </authorList>
    </citation>
    <scope>NUCLEOTIDE SEQUENCE</scope>
    <source>
        <strain evidence="13">4be13</strain>
    </source>
</reference>
<evidence type="ECO:0000256" key="7">
    <source>
        <dbReference type="ARBA" id="ARBA00022801"/>
    </source>
</evidence>
<dbReference type="InterPro" id="IPR052117">
    <property type="entry name" value="Cas10/Csm1_subtype-III-A"/>
</dbReference>
<dbReference type="GO" id="GO:0016740">
    <property type="term" value="F:transferase activity"/>
    <property type="evidence" value="ECO:0007669"/>
    <property type="project" value="UniProtKB-KW"/>
</dbReference>
<dbReference type="Pfam" id="PF18211">
    <property type="entry name" value="Csm1_B"/>
    <property type="match status" value="1"/>
</dbReference>
<evidence type="ECO:0000256" key="11">
    <source>
        <dbReference type="ARBA" id="ARBA00032922"/>
    </source>
</evidence>
<sequence length="670" mass="77263">MGWDFIEKRRSELNEDDKKTLLLVSGDFSGIQDTVYTISSKGALKSLRARSFMLELLTEHIVYEILQLAGIKTDKSKEYLIWHGAERGVIYSGGGAFSLLLNKSDLGDEIKKFADILNSWAVNEFSGKLFIAIHILPVSQDDISEKKRFQAKRQEQSDELDKLKRRKFWTDDGALLENLLNPEMPVQTDIQKECQITGRDDLPHTEMTDKIAEDFWVSKLSYHLWYLGDKLTDLKEGEKIWRYDYFAVEKKVERGYLCFPTHNNSGLALYTTKKIANKCEKCWKIGDDFLYAYYVRKVGDLSGSEYAQNRELEVIQETKPNAVLDDDIKKNTVSFAGLAACSCGADMIGALRMDVDNLGKLFSEIGSCPELAERSHQLNYFFKKILNQICEGEIENISETSESKEPLFSDEEMKAEKLPTCLVEGEEKKERNASIIYAGGDDLFIIGAWNEVAELAFDIQKCFARYCEKNNIKDKDGEPASISGGLTLHHPKFPLYQMAARSKDAEDEAKICTEKNENEAQKDRIALFHDPVKVHRRNQLREKENNREFRYMLSMTWQQGDDFLLPLMREFAKLGEFKTSAEGRKLFIIDKISHQTIEKWFLVMEKFQRSGELYMPTMARVMADVCKTLGRKRSDLFLKLMCYLYGKNNSKNMSHLHIALNWISFLRRTR</sequence>
<keyword evidence="6" id="KW-0255">Endonuclease</keyword>
<keyword evidence="14" id="KW-1185">Reference proteome</keyword>
<dbReference type="EMBL" id="CP061800">
    <property type="protein sequence ID" value="QTA92072.1"/>
    <property type="molecule type" value="Genomic_DNA"/>
</dbReference>
<dbReference type="AlphaFoldDB" id="A0A975BV52"/>
<keyword evidence="10" id="KW-0051">Antiviral defense</keyword>
<dbReference type="InterPro" id="IPR054767">
    <property type="entry name" value="Cas10-Cmr2_palm2"/>
</dbReference>
<organism evidence="13 14">
    <name type="scientific">Desulfonema magnum</name>
    <dbReference type="NCBI Taxonomy" id="45655"/>
    <lineage>
        <taxon>Bacteria</taxon>
        <taxon>Pseudomonadati</taxon>
        <taxon>Thermodesulfobacteriota</taxon>
        <taxon>Desulfobacteria</taxon>
        <taxon>Desulfobacterales</taxon>
        <taxon>Desulfococcaceae</taxon>
        <taxon>Desulfonema</taxon>
    </lineage>
</organism>
<keyword evidence="3" id="KW-0808">Transferase</keyword>
<dbReference type="Proteomes" id="UP000663722">
    <property type="component" value="Chromosome"/>
</dbReference>
<keyword evidence="8" id="KW-0269">Exonuclease</keyword>
<feature type="domain" description="GGDEF" evidence="12">
    <location>
        <begin position="346"/>
        <end position="523"/>
    </location>
</feature>
<dbReference type="InterPro" id="IPR041062">
    <property type="entry name" value="Csm1_B"/>
</dbReference>
<dbReference type="GO" id="GO:0004527">
    <property type="term" value="F:exonuclease activity"/>
    <property type="evidence" value="ECO:0007669"/>
    <property type="project" value="UniProtKB-KW"/>
</dbReference>
<dbReference type="GO" id="GO:0051607">
    <property type="term" value="P:defense response to virus"/>
    <property type="evidence" value="ECO:0007669"/>
    <property type="project" value="UniProtKB-KW"/>
</dbReference>
<dbReference type="InterPro" id="IPR000160">
    <property type="entry name" value="GGDEF_dom"/>
</dbReference>
<evidence type="ECO:0000256" key="10">
    <source>
        <dbReference type="ARBA" id="ARBA00023118"/>
    </source>
</evidence>
<evidence type="ECO:0000256" key="9">
    <source>
        <dbReference type="ARBA" id="ARBA00022840"/>
    </source>
</evidence>
<dbReference type="PANTHER" id="PTHR36528:SF1">
    <property type="entry name" value="CRISPR SYSTEM SINGLE-STRAND-SPECIFIC DEOXYRIBONUCLEASE CAS10_CSM1 (SUBTYPE III-A)"/>
    <property type="match status" value="1"/>
</dbReference>
<evidence type="ECO:0000313" key="13">
    <source>
        <dbReference type="EMBL" id="QTA92072.1"/>
    </source>
</evidence>
<dbReference type="KEGG" id="dmm:dnm_081460"/>
<dbReference type="Pfam" id="PF22335">
    <property type="entry name" value="Cas10-Cmr2_palm2"/>
    <property type="match status" value="1"/>
</dbReference>
<keyword evidence="9" id="KW-0067">ATP-binding</keyword>
<evidence type="ECO:0000256" key="1">
    <source>
        <dbReference type="ARBA" id="ARBA00005700"/>
    </source>
</evidence>
<evidence type="ECO:0000256" key="6">
    <source>
        <dbReference type="ARBA" id="ARBA00022759"/>
    </source>
</evidence>
<dbReference type="InterPro" id="IPR043128">
    <property type="entry name" value="Rev_trsase/Diguanyl_cyclase"/>
</dbReference>
<evidence type="ECO:0000256" key="4">
    <source>
        <dbReference type="ARBA" id="ARBA00022722"/>
    </source>
</evidence>